<evidence type="ECO:0000256" key="2">
    <source>
        <dbReference type="SAM" id="Phobius"/>
    </source>
</evidence>
<protein>
    <recommendedName>
        <fullName evidence="6">ATP-dependent DNA helicase</fullName>
    </recommendedName>
</protein>
<keyword evidence="2" id="KW-1133">Transmembrane helix</keyword>
<keyword evidence="2" id="KW-0812">Transmembrane</keyword>
<gene>
    <name evidence="3" type="ORF">GPM918_LOCUS33785</name>
    <name evidence="4" type="ORF">SRO942_LOCUS34474</name>
</gene>
<evidence type="ECO:0000313" key="4">
    <source>
        <dbReference type="EMBL" id="CAF4305465.1"/>
    </source>
</evidence>
<dbReference type="Proteomes" id="UP000681722">
    <property type="component" value="Unassembled WGS sequence"/>
</dbReference>
<dbReference type="AlphaFoldDB" id="A0A815MK11"/>
<dbReference type="Proteomes" id="UP000663829">
    <property type="component" value="Unassembled WGS sequence"/>
</dbReference>
<dbReference type="Gene3D" id="3.40.50.300">
    <property type="entry name" value="P-loop containing nucleotide triphosphate hydrolases"/>
    <property type="match status" value="1"/>
</dbReference>
<sequence length="117" mass="12733">MSVPGGPGTGKSTLIHALSEYFEETGRGHMLLKAALMGIAAINIGGVTIHSLLKWIQKRRTNKTGDSDNFGATRKKSKARNAKAGNRGVEHDWRHVVYLFIDEMSMVGLSLLAELAK</sequence>
<name>A0A815MK11_9BILA</name>
<dbReference type="SUPFAM" id="SSF52540">
    <property type="entry name" value="P-loop containing nucleoside triphosphate hydrolases"/>
    <property type="match status" value="1"/>
</dbReference>
<feature type="region of interest" description="Disordered" evidence="1">
    <location>
        <begin position="62"/>
        <end position="86"/>
    </location>
</feature>
<proteinExistence type="predicted"/>
<evidence type="ECO:0000313" key="3">
    <source>
        <dbReference type="EMBL" id="CAF1423729.1"/>
    </source>
</evidence>
<accession>A0A815MK11</accession>
<dbReference type="OrthoDB" id="416437at2759"/>
<evidence type="ECO:0000256" key="1">
    <source>
        <dbReference type="SAM" id="MobiDB-lite"/>
    </source>
</evidence>
<keyword evidence="5" id="KW-1185">Reference proteome</keyword>
<keyword evidence="2" id="KW-0472">Membrane</keyword>
<dbReference type="EMBL" id="CAJOBC010083696">
    <property type="protein sequence ID" value="CAF4305465.1"/>
    <property type="molecule type" value="Genomic_DNA"/>
</dbReference>
<dbReference type="Pfam" id="PF13245">
    <property type="entry name" value="AAA_19"/>
    <property type="match status" value="1"/>
</dbReference>
<feature type="non-terminal residue" evidence="3">
    <location>
        <position position="117"/>
    </location>
</feature>
<dbReference type="InterPro" id="IPR027417">
    <property type="entry name" value="P-loop_NTPase"/>
</dbReference>
<organism evidence="3 5">
    <name type="scientific">Didymodactylos carnosus</name>
    <dbReference type="NCBI Taxonomy" id="1234261"/>
    <lineage>
        <taxon>Eukaryota</taxon>
        <taxon>Metazoa</taxon>
        <taxon>Spiralia</taxon>
        <taxon>Gnathifera</taxon>
        <taxon>Rotifera</taxon>
        <taxon>Eurotatoria</taxon>
        <taxon>Bdelloidea</taxon>
        <taxon>Philodinida</taxon>
        <taxon>Philodinidae</taxon>
        <taxon>Didymodactylos</taxon>
    </lineage>
</organism>
<comment type="caution">
    <text evidence="3">The sequence shown here is derived from an EMBL/GenBank/DDBJ whole genome shotgun (WGS) entry which is preliminary data.</text>
</comment>
<dbReference type="EMBL" id="CAJNOQ010018266">
    <property type="protein sequence ID" value="CAF1423729.1"/>
    <property type="molecule type" value="Genomic_DNA"/>
</dbReference>
<evidence type="ECO:0008006" key="6">
    <source>
        <dbReference type="Google" id="ProtNLM"/>
    </source>
</evidence>
<feature type="transmembrane region" description="Helical" evidence="2">
    <location>
        <begin position="30"/>
        <end position="53"/>
    </location>
</feature>
<reference evidence="3" key="1">
    <citation type="submission" date="2021-02" db="EMBL/GenBank/DDBJ databases">
        <authorList>
            <person name="Nowell W R."/>
        </authorList>
    </citation>
    <scope>NUCLEOTIDE SEQUENCE</scope>
</reference>
<evidence type="ECO:0000313" key="5">
    <source>
        <dbReference type="Proteomes" id="UP000663829"/>
    </source>
</evidence>